<gene>
    <name evidence="3" type="ORF">EJ05DRAFT_473754</name>
</gene>
<evidence type="ECO:0000256" key="2">
    <source>
        <dbReference type="SAM" id="MobiDB-lite"/>
    </source>
</evidence>
<organism evidence="3 4">
    <name type="scientific">Pseudovirgaria hyperparasitica</name>
    <dbReference type="NCBI Taxonomy" id="470096"/>
    <lineage>
        <taxon>Eukaryota</taxon>
        <taxon>Fungi</taxon>
        <taxon>Dikarya</taxon>
        <taxon>Ascomycota</taxon>
        <taxon>Pezizomycotina</taxon>
        <taxon>Dothideomycetes</taxon>
        <taxon>Dothideomycetes incertae sedis</taxon>
        <taxon>Acrospermales</taxon>
        <taxon>Acrospermaceae</taxon>
        <taxon>Pseudovirgaria</taxon>
    </lineage>
</organism>
<feature type="compositionally biased region" description="Polar residues" evidence="2">
    <location>
        <begin position="186"/>
        <end position="205"/>
    </location>
</feature>
<name>A0A6A6WER9_9PEZI</name>
<accession>A0A6A6WER9</accession>
<keyword evidence="4" id="KW-1185">Reference proteome</keyword>
<dbReference type="AlphaFoldDB" id="A0A6A6WER9"/>
<dbReference type="RefSeq" id="XP_033603664.1">
    <property type="nucleotide sequence ID" value="XM_033743459.1"/>
</dbReference>
<keyword evidence="1" id="KW-0175">Coiled coil</keyword>
<dbReference type="Pfam" id="PF12709">
    <property type="entry name" value="Fungal_TACC"/>
    <property type="match status" value="1"/>
</dbReference>
<feature type="coiled-coil region" evidence="1">
    <location>
        <begin position="556"/>
        <end position="608"/>
    </location>
</feature>
<sequence>MAEPMSPLPSAAINTTVPETPAGEETWHDPPSSPFVECVDQENTMQSLDLLERKTAQRVVSQSITPSRQSPKKVLQPIENLPEPEAVQATPRPFAKEQSPVKPTPSRSVSRRRSPVKRSASPPAEQLRDNEGLTVAARNWEYMQADILGSDEIDYDETMDNTCFSTFSEVPNVDMTAFSKMRRSPTKQLFDQCLSTPRPGSQRSPGTVRRHGEGRSPSPTPRGNRSLVIDASDTTNLLLDFTEQIQQFSTARSQMSPNKMSPVKSQTESNLLHYINGQRSPGKSTRPPATPSGNNRNILNLLDFELPPPATPRSLPTITVRELESVKSNLTAQISQLTASLSGKDATIESLTKALNDAERRVGEAKESVREERSAREHAENEKATWEKKGHEVENVLRSIKKEIMESEKEREELFQKVEAAERRADEAEAKASDAHAKTLEAETKLVDASVFVAADETSSSPRYTAEEVQRQIDEKVETLCRELHMVYKKKHETKVSALKKSYEAKSEKKLAELQRKLSEQQKQIDELQVGKDATFSGVLPTDLPTAQHAADMKRIDSQKAEIEEHKARLAGVSEEMRTMREEQKRLMQELEQERIEKGELVAAAEQLMTLQAEQPQVVEDFRKSVNSKPSGLRAPGGSRIGKIGAPSGSGKSRMMSNIERMGGGM</sequence>
<feature type="coiled-coil region" evidence="1">
    <location>
        <begin position="504"/>
        <end position="531"/>
    </location>
</feature>
<protein>
    <submittedName>
        <fullName evidence="3">Uncharacterized protein</fullName>
    </submittedName>
</protein>
<feature type="region of interest" description="Disordered" evidence="2">
    <location>
        <begin position="624"/>
        <end position="666"/>
    </location>
</feature>
<feature type="region of interest" description="Disordered" evidence="2">
    <location>
        <begin position="1"/>
        <end position="41"/>
    </location>
</feature>
<proteinExistence type="predicted"/>
<dbReference type="EMBL" id="ML996567">
    <property type="protein sequence ID" value="KAF2761213.1"/>
    <property type="molecule type" value="Genomic_DNA"/>
</dbReference>
<evidence type="ECO:0000256" key="1">
    <source>
        <dbReference type="SAM" id="Coils"/>
    </source>
</evidence>
<feature type="compositionally biased region" description="Polar residues" evidence="2">
    <location>
        <begin position="58"/>
        <end position="69"/>
    </location>
</feature>
<evidence type="ECO:0000313" key="3">
    <source>
        <dbReference type="EMBL" id="KAF2761213.1"/>
    </source>
</evidence>
<dbReference type="OrthoDB" id="5367584at2759"/>
<dbReference type="InterPro" id="IPR024312">
    <property type="entry name" value="TACC_fungi"/>
</dbReference>
<reference evidence="3" key="1">
    <citation type="journal article" date="2020" name="Stud. Mycol.">
        <title>101 Dothideomycetes genomes: a test case for predicting lifestyles and emergence of pathogens.</title>
        <authorList>
            <person name="Haridas S."/>
            <person name="Albert R."/>
            <person name="Binder M."/>
            <person name="Bloem J."/>
            <person name="Labutti K."/>
            <person name="Salamov A."/>
            <person name="Andreopoulos B."/>
            <person name="Baker S."/>
            <person name="Barry K."/>
            <person name="Bills G."/>
            <person name="Bluhm B."/>
            <person name="Cannon C."/>
            <person name="Castanera R."/>
            <person name="Culley D."/>
            <person name="Daum C."/>
            <person name="Ezra D."/>
            <person name="Gonzalez J."/>
            <person name="Henrissat B."/>
            <person name="Kuo A."/>
            <person name="Liang C."/>
            <person name="Lipzen A."/>
            <person name="Lutzoni F."/>
            <person name="Magnuson J."/>
            <person name="Mondo S."/>
            <person name="Nolan M."/>
            <person name="Ohm R."/>
            <person name="Pangilinan J."/>
            <person name="Park H.-J."/>
            <person name="Ramirez L."/>
            <person name="Alfaro M."/>
            <person name="Sun H."/>
            <person name="Tritt A."/>
            <person name="Yoshinaga Y."/>
            <person name="Zwiers L.-H."/>
            <person name="Turgeon B."/>
            <person name="Goodwin S."/>
            <person name="Spatafora J."/>
            <person name="Crous P."/>
            <person name="Grigoriev I."/>
        </authorList>
    </citation>
    <scope>NUCLEOTIDE SEQUENCE</scope>
    <source>
        <strain evidence="3">CBS 121739</strain>
    </source>
</reference>
<evidence type="ECO:0000313" key="4">
    <source>
        <dbReference type="Proteomes" id="UP000799437"/>
    </source>
</evidence>
<feature type="region of interest" description="Disordered" evidence="2">
    <location>
        <begin position="56"/>
        <end position="132"/>
    </location>
</feature>
<dbReference type="GeneID" id="54484513"/>
<feature type="region of interest" description="Disordered" evidence="2">
    <location>
        <begin position="362"/>
        <end position="387"/>
    </location>
</feature>
<feature type="region of interest" description="Disordered" evidence="2">
    <location>
        <begin position="181"/>
        <end position="227"/>
    </location>
</feature>
<dbReference type="Proteomes" id="UP000799437">
    <property type="component" value="Unassembled WGS sequence"/>
</dbReference>